<dbReference type="Pfam" id="PF03741">
    <property type="entry name" value="TerC"/>
    <property type="match status" value="1"/>
</dbReference>
<feature type="transmembrane region" description="Helical" evidence="6">
    <location>
        <begin position="77"/>
        <end position="95"/>
    </location>
</feature>
<feature type="transmembrane region" description="Helical" evidence="6">
    <location>
        <begin position="209"/>
        <end position="229"/>
    </location>
</feature>
<dbReference type="AlphaFoldDB" id="A0A366FSD7"/>
<evidence type="ECO:0000256" key="3">
    <source>
        <dbReference type="ARBA" id="ARBA00022692"/>
    </source>
</evidence>
<dbReference type="Proteomes" id="UP000253529">
    <property type="component" value="Unassembled WGS sequence"/>
</dbReference>
<proteinExistence type="inferred from homology"/>
<evidence type="ECO:0000313" key="7">
    <source>
        <dbReference type="EMBL" id="RBP17582.1"/>
    </source>
</evidence>
<comment type="similarity">
    <text evidence="2">Belongs to the TerC family.</text>
</comment>
<feature type="transmembrane region" description="Helical" evidence="6">
    <location>
        <begin position="175"/>
        <end position="194"/>
    </location>
</feature>
<feature type="transmembrane region" description="Helical" evidence="6">
    <location>
        <begin position="20"/>
        <end position="39"/>
    </location>
</feature>
<keyword evidence="4 6" id="KW-1133">Transmembrane helix</keyword>
<dbReference type="NCBIfam" id="TIGR03717">
    <property type="entry name" value="R_switched_YjbE"/>
    <property type="match status" value="1"/>
</dbReference>
<accession>A0A366FSD7</accession>
<keyword evidence="8" id="KW-1185">Reference proteome</keyword>
<evidence type="ECO:0000256" key="5">
    <source>
        <dbReference type="ARBA" id="ARBA00023136"/>
    </source>
</evidence>
<dbReference type="InterPro" id="IPR022301">
    <property type="entry name" value="Integral_membrane_YjbE"/>
</dbReference>
<evidence type="ECO:0000256" key="2">
    <source>
        <dbReference type="ARBA" id="ARBA00007511"/>
    </source>
</evidence>
<protein>
    <submittedName>
        <fullName evidence="7">YjbE family integral membrane protein</fullName>
    </submittedName>
</protein>
<dbReference type="PANTHER" id="PTHR30238:SF4">
    <property type="entry name" value="SLL1022 PROTEIN"/>
    <property type="match status" value="1"/>
</dbReference>
<evidence type="ECO:0000256" key="6">
    <source>
        <dbReference type="SAM" id="Phobius"/>
    </source>
</evidence>
<evidence type="ECO:0000313" key="8">
    <source>
        <dbReference type="Proteomes" id="UP000253529"/>
    </source>
</evidence>
<dbReference type="EMBL" id="QNRK01000002">
    <property type="protein sequence ID" value="RBP17582.1"/>
    <property type="molecule type" value="Genomic_DNA"/>
</dbReference>
<evidence type="ECO:0000256" key="4">
    <source>
        <dbReference type="ARBA" id="ARBA00022989"/>
    </source>
</evidence>
<feature type="transmembrane region" description="Helical" evidence="6">
    <location>
        <begin position="51"/>
        <end position="71"/>
    </location>
</feature>
<dbReference type="GO" id="GO:0016020">
    <property type="term" value="C:membrane"/>
    <property type="evidence" value="ECO:0007669"/>
    <property type="project" value="UniProtKB-SubCell"/>
</dbReference>
<evidence type="ECO:0000256" key="1">
    <source>
        <dbReference type="ARBA" id="ARBA00004141"/>
    </source>
</evidence>
<sequence length="242" mass="24892">MDFAFDPTAIFASLVVPAQILFVNLLLSADNALVIAMACRGLPAEDMQRATIFGIVGAIVLRLAMGSAAIVLLRAPLVQVAAGVVLLWIAVRLTLVDGSGLADGGGTSVSGPRRGLLGAVQAIIVADVAMSLDNVVAIAAIAQGSILYIAIGLLLSIPMLIWGSNLIRELLDKSGLLVLASGAFLGWVAGGVAVGDPLVAPAIAAYAPALPYAVPAACAIFVVWQNLIFDPRRARLRGRHAQ</sequence>
<dbReference type="RefSeq" id="WP_210208782.1">
    <property type="nucleotide sequence ID" value="NZ_QNRK01000002.1"/>
</dbReference>
<reference evidence="7 8" key="1">
    <citation type="submission" date="2018-06" db="EMBL/GenBank/DDBJ databases">
        <title>Genomic Encyclopedia of Type Strains, Phase IV (KMG-IV): sequencing the most valuable type-strain genomes for metagenomic binning, comparative biology and taxonomic classification.</title>
        <authorList>
            <person name="Goeker M."/>
        </authorList>
    </citation>
    <scope>NUCLEOTIDE SEQUENCE [LARGE SCALE GENOMIC DNA]</scope>
    <source>
        <strain evidence="7 8">DSM 24875</strain>
    </source>
</reference>
<keyword evidence="5 6" id="KW-0472">Membrane</keyword>
<keyword evidence="3 6" id="KW-0812">Transmembrane</keyword>
<organism evidence="7 8">
    <name type="scientific">Roseiarcus fermentans</name>
    <dbReference type="NCBI Taxonomy" id="1473586"/>
    <lineage>
        <taxon>Bacteria</taxon>
        <taxon>Pseudomonadati</taxon>
        <taxon>Pseudomonadota</taxon>
        <taxon>Alphaproteobacteria</taxon>
        <taxon>Hyphomicrobiales</taxon>
        <taxon>Roseiarcaceae</taxon>
        <taxon>Roseiarcus</taxon>
    </lineage>
</organism>
<gene>
    <name evidence="7" type="ORF">DFR50_10274</name>
</gene>
<dbReference type="PANTHER" id="PTHR30238">
    <property type="entry name" value="MEMBRANE BOUND PREDICTED REDOX MODULATOR"/>
    <property type="match status" value="1"/>
</dbReference>
<comment type="subcellular location">
    <subcellularLocation>
        <location evidence="1">Membrane</location>
        <topology evidence="1">Multi-pass membrane protein</topology>
    </subcellularLocation>
</comment>
<name>A0A366FSD7_9HYPH</name>
<feature type="transmembrane region" description="Helical" evidence="6">
    <location>
        <begin position="146"/>
        <end position="163"/>
    </location>
</feature>
<dbReference type="InterPro" id="IPR005496">
    <property type="entry name" value="Integral_membrane_TerC"/>
</dbReference>
<comment type="caution">
    <text evidence="7">The sequence shown here is derived from an EMBL/GenBank/DDBJ whole genome shotgun (WGS) entry which is preliminary data.</text>
</comment>